<dbReference type="Proteomes" id="UP001250214">
    <property type="component" value="Unassembled WGS sequence"/>
</dbReference>
<gene>
    <name evidence="1" type="ORF">RIF23_02025</name>
</gene>
<proteinExistence type="predicted"/>
<dbReference type="EMBL" id="JAVLVT010000001">
    <property type="protein sequence ID" value="MDS1269068.1"/>
    <property type="molecule type" value="Genomic_DNA"/>
</dbReference>
<sequence>MRLTRIAGGCGDDMTCPTISVTDRSTVIVQGYELSPAVLPPSSLPEGESAVEIPMSVLQEAVHALGT</sequence>
<protein>
    <recommendedName>
        <fullName evidence="3">DUF397 domain-containing protein</fullName>
    </recommendedName>
</protein>
<dbReference type="RefSeq" id="WP_310910582.1">
    <property type="nucleotide sequence ID" value="NZ_JAVLVT010000001.1"/>
</dbReference>
<reference evidence="2" key="1">
    <citation type="submission" date="2023-07" db="EMBL/GenBank/DDBJ databases">
        <title>Novel species in the genus Lipingzhangella isolated from Sambhar Salt Lake.</title>
        <authorList>
            <person name="Jiya N."/>
            <person name="Kajale S."/>
            <person name="Sharma A."/>
        </authorList>
    </citation>
    <scope>NUCLEOTIDE SEQUENCE [LARGE SCALE GENOMIC DNA]</scope>
    <source>
        <strain evidence="2">LS1_29</strain>
    </source>
</reference>
<accession>A0ABU2H188</accession>
<evidence type="ECO:0000313" key="1">
    <source>
        <dbReference type="EMBL" id="MDS1269068.1"/>
    </source>
</evidence>
<comment type="caution">
    <text evidence="1">The sequence shown here is derived from an EMBL/GenBank/DDBJ whole genome shotgun (WGS) entry which is preliminary data.</text>
</comment>
<name>A0ABU2H188_9ACTN</name>
<evidence type="ECO:0000313" key="2">
    <source>
        <dbReference type="Proteomes" id="UP001250214"/>
    </source>
</evidence>
<keyword evidence="2" id="KW-1185">Reference proteome</keyword>
<organism evidence="1 2">
    <name type="scientific">Lipingzhangella rawalii</name>
    <dbReference type="NCBI Taxonomy" id="2055835"/>
    <lineage>
        <taxon>Bacteria</taxon>
        <taxon>Bacillati</taxon>
        <taxon>Actinomycetota</taxon>
        <taxon>Actinomycetes</taxon>
        <taxon>Streptosporangiales</taxon>
        <taxon>Nocardiopsidaceae</taxon>
        <taxon>Lipingzhangella</taxon>
    </lineage>
</organism>
<evidence type="ECO:0008006" key="3">
    <source>
        <dbReference type="Google" id="ProtNLM"/>
    </source>
</evidence>